<keyword evidence="2" id="KW-1185">Reference proteome</keyword>
<dbReference type="EMBL" id="JADNRY010000214">
    <property type="protein sequence ID" value="KAF9061099.1"/>
    <property type="molecule type" value="Genomic_DNA"/>
</dbReference>
<comment type="caution">
    <text evidence="1">The sequence shown here is derived from an EMBL/GenBank/DDBJ whole genome shotgun (WGS) entry which is preliminary data.</text>
</comment>
<organism evidence="1 2">
    <name type="scientific">Rhodocollybia butyracea</name>
    <dbReference type="NCBI Taxonomy" id="206335"/>
    <lineage>
        <taxon>Eukaryota</taxon>
        <taxon>Fungi</taxon>
        <taxon>Dikarya</taxon>
        <taxon>Basidiomycota</taxon>
        <taxon>Agaricomycotina</taxon>
        <taxon>Agaricomycetes</taxon>
        <taxon>Agaricomycetidae</taxon>
        <taxon>Agaricales</taxon>
        <taxon>Marasmiineae</taxon>
        <taxon>Omphalotaceae</taxon>
        <taxon>Rhodocollybia</taxon>
    </lineage>
</organism>
<evidence type="ECO:0000313" key="2">
    <source>
        <dbReference type="Proteomes" id="UP000772434"/>
    </source>
</evidence>
<evidence type="ECO:0000313" key="1">
    <source>
        <dbReference type="EMBL" id="KAF9061099.1"/>
    </source>
</evidence>
<proteinExistence type="predicted"/>
<protein>
    <submittedName>
        <fullName evidence="1">Uncharacterized protein</fullName>
    </submittedName>
</protein>
<accession>A0A9P5U093</accession>
<dbReference type="AlphaFoldDB" id="A0A9P5U093"/>
<sequence>MYVSYRNFRSMTATTLPPSNLSNPSYGYDFVVAVTEDSVNATMLQYLYTVNAPMVYLFWIADISSGAVVPKLVTDNATFLNSVQNIDPFSIPSGTAFTDSRVQTLYAANLMFAVRLKIGPPPGVLPSSLGNIVTFSNAAGTGGAINGVLFNMYCSTFDILQTTPPSTGQFGLTVPGSWLNISQDPSSPWIYGASVNLDFQTAAFTSLPVTVQNQIKNINGSDKFSVQQLLFDLANAGLESSPTISTTSTTLPNDSPLVTTLRDRICTSYFSQMQGSNQPIMGIAATPNAGPDTSTLQPSSLDLWLDVYLDPSQGGKPNFTSGLTTLNYLCSVASTQKSPTSFTWNWVPDEAAQADCDGVVSINRSWFVNYFNGRLSSYVMANCYSPSVTVTFGSDIKGSDPNVTMPATGTTILQYSYSKDASDQAGLNGDEGKMDVSTNFTMDVVLTGNTIVITQHLVIYTSMSLELANGSGNIVDKEIVDTYTLSVGSGGDLKALLTSSVPTDNSQWSKANSFLNFFDDVNSLIAQAQQWAGSVVATTFTDVPIGTVQGLIFPGAKTFTYKEAGFSPYQDLVALITYTDPST</sequence>
<dbReference type="OrthoDB" id="3017227at2759"/>
<dbReference type="Proteomes" id="UP000772434">
    <property type="component" value="Unassembled WGS sequence"/>
</dbReference>
<name>A0A9P5U093_9AGAR</name>
<reference evidence="1" key="1">
    <citation type="submission" date="2020-11" db="EMBL/GenBank/DDBJ databases">
        <authorList>
            <consortium name="DOE Joint Genome Institute"/>
            <person name="Ahrendt S."/>
            <person name="Riley R."/>
            <person name="Andreopoulos W."/>
            <person name="Labutti K."/>
            <person name="Pangilinan J."/>
            <person name="Ruiz-Duenas F.J."/>
            <person name="Barrasa J.M."/>
            <person name="Sanchez-Garcia M."/>
            <person name="Camarero S."/>
            <person name="Miyauchi S."/>
            <person name="Serrano A."/>
            <person name="Linde D."/>
            <person name="Babiker R."/>
            <person name="Drula E."/>
            <person name="Ayuso-Fernandez I."/>
            <person name="Pacheco R."/>
            <person name="Padilla G."/>
            <person name="Ferreira P."/>
            <person name="Barriuso J."/>
            <person name="Kellner H."/>
            <person name="Castanera R."/>
            <person name="Alfaro M."/>
            <person name="Ramirez L."/>
            <person name="Pisabarro A.G."/>
            <person name="Kuo A."/>
            <person name="Tritt A."/>
            <person name="Lipzen A."/>
            <person name="He G."/>
            <person name="Yan M."/>
            <person name="Ng V."/>
            <person name="Cullen D."/>
            <person name="Martin F."/>
            <person name="Rosso M.-N."/>
            <person name="Henrissat B."/>
            <person name="Hibbett D."/>
            <person name="Martinez A.T."/>
            <person name="Grigoriev I.V."/>
        </authorList>
    </citation>
    <scope>NUCLEOTIDE SEQUENCE</scope>
    <source>
        <strain evidence="1">AH 40177</strain>
    </source>
</reference>
<gene>
    <name evidence="1" type="ORF">BDP27DRAFT_1369947</name>
</gene>